<dbReference type="InterPro" id="IPR027473">
    <property type="entry name" value="L-asparaginase_C"/>
</dbReference>
<dbReference type="InterPro" id="IPR027475">
    <property type="entry name" value="Asparaginase/glutaminase_AS2"/>
</dbReference>
<sequence>MSTEPRRLLVVYTGGTLGMQLTERGWEPGADLAGWLADLMAEHCATVDWELVSLEPLIDSSNAGPDDWQRIVDAVVQHRESHQAFVVLHGTDTLGFSAAATHFALAGQGLPVVLTGAQRSFVVDDSDAPGNVLGAIRCALDERFCQVAVYFDQALLAGHHATKISSTDDHAFDSVNLPPLAVLTDDDELIFTEQPELGVDRPLVAEPKPYWRSDLVVLTLHPGLTAERLAAQLTPPPQAVVLRAYGTGNAPDNDPALLAALSRASEAGTVVVVTTQCPHGAVELGHYAVSQGLLATGAVAGGDFTTDGLVAGLTFLLSQDMAPEQIRSLLRERISGAETEKV</sequence>
<dbReference type="Pfam" id="PF17763">
    <property type="entry name" value="Asparaginase_C"/>
    <property type="match status" value="1"/>
</dbReference>
<evidence type="ECO:0000259" key="3">
    <source>
        <dbReference type="Pfam" id="PF17763"/>
    </source>
</evidence>
<dbReference type="CDD" id="cd08963">
    <property type="entry name" value="L-asparaginase_I"/>
    <property type="match status" value="1"/>
</dbReference>
<feature type="domain" description="Asparaginase/glutaminase C-terminal" evidence="3">
    <location>
        <begin position="216"/>
        <end position="329"/>
    </location>
</feature>
<accession>A0ABW4S0V7</accession>
<organism evidence="4 5">
    <name type="scientific">Luteococcus peritonei</name>
    <dbReference type="NCBI Taxonomy" id="88874"/>
    <lineage>
        <taxon>Bacteria</taxon>
        <taxon>Bacillati</taxon>
        <taxon>Actinomycetota</taxon>
        <taxon>Actinomycetes</taxon>
        <taxon>Propionibacteriales</taxon>
        <taxon>Propionibacteriaceae</taxon>
        <taxon>Luteococcus</taxon>
    </lineage>
</organism>
<dbReference type="PROSITE" id="PS00917">
    <property type="entry name" value="ASN_GLN_ASE_2"/>
    <property type="match status" value="1"/>
</dbReference>
<dbReference type="PANTHER" id="PTHR11707:SF28">
    <property type="entry name" value="60 KDA LYSOPHOSPHOLIPASE"/>
    <property type="match status" value="1"/>
</dbReference>
<evidence type="ECO:0000313" key="4">
    <source>
        <dbReference type="EMBL" id="MFD1891450.1"/>
    </source>
</evidence>
<gene>
    <name evidence="4" type="ORF">ACFSCS_14850</name>
</gene>
<dbReference type="InterPro" id="IPR006034">
    <property type="entry name" value="Asparaginase/glutaminase-like"/>
</dbReference>
<dbReference type="Gene3D" id="3.40.50.40">
    <property type="match status" value="1"/>
</dbReference>
<dbReference type="InterPro" id="IPR041725">
    <property type="entry name" value="L-asparaginase_I"/>
</dbReference>
<dbReference type="InterPro" id="IPR036152">
    <property type="entry name" value="Asp/glu_Ase-like_sf"/>
</dbReference>
<feature type="active site" evidence="1">
    <location>
        <position position="91"/>
    </location>
</feature>
<protein>
    <submittedName>
        <fullName evidence="4">Asparaginase</fullName>
    </submittedName>
</protein>
<dbReference type="SFLD" id="SFLDS00057">
    <property type="entry name" value="Glutaminase/Asparaginase"/>
    <property type="match status" value="1"/>
</dbReference>
<evidence type="ECO:0000259" key="2">
    <source>
        <dbReference type="Pfam" id="PF00710"/>
    </source>
</evidence>
<name>A0ABW4S0V7_9ACTN</name>
<feature type="domain" description="L-asparaginase N-terminal" evidence="2">
    <location>
        <begin position="7"/>
        <end position="192"/>
    </location>
</feature>
<dbReference type="PIRSF" id="PIRSF001220">
    <property type="entry name" value="L-ASNase_gatD"/>
    <property type="match status" value="1"/>
</dbReference>
<dbReference type="InterPro" id="IPR037152">
    <property type="entry name" value="L-asparaginase_N_sf"/>
</dbReference>
<proteinExistence type="predicted"/>
<dbReference type="PRINTS" id="PR00139">
    <property type="entry name" value="ASNGLNASE"/>
</dbReference>
<reference evidence="5" key="1">
    <citation type="journal article" date="2019" name="Int. J. Syst. Evol. Microbiol.">
        <title>The Global Catalogue of Microorganisms (GCM) 10K type strain sequencing project: providing services to taxonomists for standard genome sequencing and annotation.</title>
        <authorList>
            <consortium name="The Broad Institute Genomics Platform"/>
            <consortium name="The Broad Institute Genome Sequencing Center for Infectious Disease"/>
            <person name="Wu L."/>
            <person name="Ma J."/>
        </authorList>
    </citation>
    <scope>NUCLEOTIDE SEQUENCE [LARGE SCALE GENOMIC DNA]</scope>
    <source>
        <strain evidence="5">CAIM 431</strain>
    </source>
</reference>
<dbReference type="PANTHER" id="PTHR11707">
    <property type="entry name" value="L-ASPARAGINASE"/>
    <property type="match status" value="1"/>
</dbReference>
<comment type="caution">
    <text evidence="4">The sequence shown here is derived from an EMBL/GenBank/DDBJ whole genome shotgun (WGS) entry which is preliminary data.</text>
</comment>
<dbReference type="InterPro" id="IPR040919">
    <property type="entry name" value="Asparaginase_C"/>
</dbReference>
<dbReference type="PROSITE" id="PS51732">
    <property type="entry name" value="ASN_GLN_ASE_3"/>
    <property type="match status" value="1"/>
</dbReference>
<keyword evidence="5" id="KW-1185">Reference proteome</keyword>
<evidence type="ECO:0000256" key="1">
    <source>
        <dbReference type="PROSITE-ProRule" id="PRU10100"/>
    </source>
</evidence>
<dbReference type="SUPFAM" id="SSF53774">
    <property type="entry name" value="Glutaminase/Asparaginase"/>
    <property type="match status" value="1"/>
</dbReference>
<dbReference type="Gene3D" id="3.40.50.1170">
    <property type="entry name" value="L-asparaginase, N-terminal domain"/>
    <property type="match status" value="1"/>
</dbReference>
<dbReference type="SMART" id="SM00870">
    <property type="entry name" value="Asparaginase"/>
    <property type="match status" value="1"/>
</dbReference>
<dbReference type="PIRSF" id="PIRSF500176">
    <property type="entry name" value="L_ASNase"/>
    <property type="match status" value="1"/>
</dbReference>
<dbReference type="RefSeq" id="WP_343875852.1">
    <property type="nucleotide sequence ID" value="NZ_BAAAIX010000034.1"/>
</dbReference>
<evidence type="ECO:0000313" key="5">
    <source>
        <dbReference type="Proteomes" id="UP001597326"/>
    </source>
</evidence>
<dbReference type="Proteomes" id="UP001597326">
    <property type="component" value="Unassembled WGS sequence"/>
</dbReference>
<dbReference type="InterPro" id="IPR027474">
    <property type="entry name" value="L-asparaginase_N"/>
</dbReference>
<dbReference type="EMBL" id="JBHUFZ010000033">
    <property type="protein sequence ID" value="MFD1891450.1"/>
    <property type="molecule type" value="Genomic_DNA"/>
</dbReference>
<dbReference type="Pfam" id="PF00710">
    <property type="entry name" value="Asparaginase"/>
    <property type="match status" value="1"/>
</dbReference>